<evidence type="ECO:0000256" key="3">
    <source>
        <dbReference type="ARBA" id="ARBA00015915"/>
    </source>
</evidence>
<evidence type="ECO:0000313" key="14">
    <source>
        <dbReference type="Proteomes" id="UP000664800"/>
    </source>
</evidence>
<sequence>MIFLRRLLSLSALLAATLTPLGAQAETPRVAVSIKPVADLVAAVMAGVGKPTVLIPPGNSPHTYALKPSERASAEQAQLLFWIGPDVEPALTKIIKALPKSTQVVTLSTQPGMDLLPARTGGDWERKRPAPKLAVSHDHGDEHEHGVEHDPVHTGSFDGHLWLSPTNAKVIVRSAARALAAKDPQHAAQYQANAEQAVQRIDAMTAELTAQLVPVKSKPFIVFHDAYQYFEHAFGLRAVGSILVSPDAMANARRVSQMRDKIKSLGVVCVFAEPQFEPRLVQTLIEGTRARVGTLDPLGAKGPLGLEGYTQLMRNLANNLGQCLSAP</sequence>
<dbReference type="EMBL" id="JAFKMR010000012">
    <property type="protein sequence ID" value="MBN8743564.1"/>
    <property type="molecule type" value="Genomic_DNA"/>
</dbReference>
<evidence type="ECO:0000256" key="1">
    <source>
        <dbReference type="ARBA" id="ARBA00004418"/>
    </source>
</evidence>
<reference evidence="13" key="1">
    <citation type="submission" date="2021-02" db="EMBL/GenBank/DDBJ databases">
        <title>Thiocyanate and organic carbon inputs drive convergent selection for specific autotrophic Afipia and Thiobacillus strains within complex microbiomes.</title>
        <authorList>
            <person name="Huddy R.J."/>
            <person name="Sachdeva R."/>
            <person name="Kadzinga F."/>
            <person name="Kantor R.S."/>
            <person name="Harrison S.T.L."/>
            <person name="Banfield J.F."/>
        </authorList>
    </citation>
    <scope>NUCLEOTIDE SEQUENCE</scope>
    <source>
        <strain evidence="13">SCN18_13_7_16_R3_B_64_19</strain>
    </source>
</reference>
<keyword evidence="6 12" id="KW-0732">Signal</keyword>
<evidence type="ECO:0000256" key="10">
    <source>
        <dbReference type="ARBA" id="ARBA00023065"/>
    </source>
</evidence>
<dbReference type="InterPro" id="IPR050492">
    <property type="entry name" value="Bact_metal-bind_prot9"/>
</dbReference>
<evidence type="ECO:0000256" key="9">
    <source>
        <dbReference type="ARBA" id="ARBA00022906"/>
    </source>
</evidence>
<keyword evidence="8" id="KW-0862">Zinc</keyword>
<dbReference type="GO" id="GO:0006829">
    <property type="term" value="P:zinc ion transport"/>
    <property type="evidence" value="ECO:0007669"/>
    <property type="project" value="UniProtKB-KW"/>
</dbReference>
<comment type="subcellular location">
    <subcellularLocation>
        <location evidence="1">Periplasm</location>
    </subcellularLocation>
</comment>
<feature type="signal peptide" evidence="12">
    <location>
        <begin position="1"/>
        <end position="25"/>
    </location>
</feature>
<comment type="caution">
    <text evidence="13">The sequence shown here is derived from an EMBL/GenBank/DDBJ whole genome shotgun (WGS) entry which is preliminary data.</text>
</comment>
<evidence type="ECO:0000256" key="4">
    <source>
        <dbReference type="ARBA" id="ARBA00022448"/>
    </source>
</evidence>
<name>A0A8I1MUU9_THIA3</name>
<accession>A0A8I1MUU9</accession>
<evidence type="ECO:0000256" key="7">
    <source>
        <dbReference type="ARBA" id="ARBA00022764"/>
    </source>
</evidence>
<keyword evidence="10" id="KW-0406">Ion transport</keyword>
<dbReference type="InterPro" id="IPR006127">
    <property type="entry name" value="ZnuA-like"/>
</dbReference>
<feature type="chain" id="PRO_5034997158" description="High-affinity zinc uptake system protein ZnuA" evidence="12">
    <location>
        <begin position="26"/>
        <end position="327"/>
    </location>
</feature>
<protein>
    <recommendedName>
        <fullName evidence="3">High-affinity zinc uptake system protein ZnuA</fullName>
    </recommendedName>
</protein>
<dbReference type="CDD" id="cd01019">
    <property type="entry name" value="ZnuA"/>
    <property type="match status" value="1"/>
</dbReference>
<keyword evidence="7" id="KW-0574">Periplasm</keyword>
<keyword evidence="4" id="KW-0813">Transport</keyword>
<dbReference type="PANTHER" id="PTHR42953">
    <property type="entry name" value="HIGH-AFFINITY ZINC UPTAKE SYSTEM PROTEIN ZNUA-RELATED"/>
    <property type="match status" value="1"/>
</dbReference>
<dbReference type="Gene3D" id="3.40.50.1980">
    <property type="entry name" value="Nitrogenase molybdenum iron protein domain"/>
    <property type="match status" value="2"/>
</dbReference>
<dbReference type="SUPFAM" id="SSF53807">
    <property type="entry name" value="Helical backbone' metal receptor"/>
    <property type="match status" value="1"/>
</dbReference>
<evidence type="ECO:0000256" key="5">
    <source>
        <dbReference type="ARBA" id="ARBA00022723"/>
    </source>
</evidence>
<keyword evidence="5" id="KW-0479">Metal-binding</keyword>
<dbReference type="InterPro" id="IPR035520">
    <property type="entry name" value="ZnuA"/>
</dbReference>
<comment type="similarity">
    <text evidence="2">Belongs to the bacterial solute-binding protein 9 family.</text>
</comment>
<evidence type="ECO:0000256" key="8">
    <source>
        <dbReference type="ARBA" id="ARBA00022833"/>
    </source>
</evidence>
<dbReference type="Proteomes" id="UP000664800">
    <property type="component" value="Unassembled WGS sequence"/>
</dbReference>
<organism evidence="13 14">
    <name type="scientific">Thiomonas arsenitoxydans (strain DSM 22701 / CIP 110005 / 3As)</name>
    <dbReference type="NCBI Taxonomy" id="426114"/>
    <lineage>
        <taxon>Bacteria</taxon>
        <taxon>Pseudomonadati</taxon>
        <taxon>Pseudomonadota</taxon>
        <taxon>Betaproteobacteria</taxon>
        <taxon>Burkholderiales</taxon>
        <taxon>Thiomonas</taxon>
    </lineage>
</organism>
<proteinExistence type="inferred from homology"/>
<gene>
    <name evidence="13" type="ORF">J0I24_04570</name>
</gene>
<dbReference type="GO" id="GO:0046872">
    <property type="term" value="F:metal ion binding"/>
    <property type="evidence" value="ECO:0007669"/>
    <property type="project" value="UniProtKB-KW"/>
</dbReference>
<evidence type="ECO:0000313" key="13">
    <source>
        <dbReference type="EMBL" id="MBN8743564.1"/>
    </source>
</evidence>
<evidence type="ECO:0000256" key="2">
    <source>
        <dbReference type="ARBA" id="ARBA00011028"/>
    </source>
</evidence>
<evidence type="ECO:0000256" key="6">
    <source>
        <dbReference type="ARBA" id="ARBA00022729"/>
    </source>
</evidence>
<keyword evidence="9" id="KW-0864">Zinc transport</keyword>
<dbReference type="AlphaFoldDB" id="A0A8I1MUU9"/>
<evidence type="ECO:0000256" key="12">
    <source>
        <dbReference type="SAM" id="SignalP"/>
    </source>
</evidence>
<dbReference type="PANTHER" id="PTHR42953:SF3">
    <property type="entry name" value="HIGH-AFFINITY ZINC UPTAKE SYSTEM PROTEIN ZNUA"/>
    <property type="match status" value="1"/>
</dbReference>
<keyword evidence="11" id="KW-1015">Disulfide bond</keyword>
<dbReference type="GO" id="GO:0042597">
    <property type="term" value="C:periplasmic space"/>
    <property type="evidence" value="ECO:0007669"/>
    <property type="project" value="UniProtKB-SubCell"/>
</dbReference>
<evidence type="ECO:0000256" key="11">
    <source>
        <dbReference type="ARBA" id="ARBA00023157"/>
    </source>
</evidence>
<dbReference type="Pfam" id="PF01297">
    <property type="entry name" value="ZnuA"/>
    <property type="match status" value="1"/>
</dbReference>